<evidence type="ECO:0000313" key="4">
    <source>
        <dbReference type="Proteomes" id="UP000063699"/>
    </source>
</evidence>
<reference evidence="3 4" key="1">
    <citation type="submission" date="2015-07" db="EMBL/GenBank/DDBJ databases">
        <title>Genome sequencing of Kibdelosporangium phytohabitans.</title>
        <authorList>
            <person name="Qin S."/>
            <person name="Xing K."/>
        </authorList>
    </citation>
    <scope>NUCLEOTIDE SEQUENCE [LARGE SCALE GENOMIC DNA]</scope>
    <source>
        <strain evidence="3 4">KLBMP1111</strain>
    </source>
</reference>
<dbReference type="PANTHER" id="PTHR35174">
    <property type="entry name" value="BLL7171 PROTEIN-RELATED"/>
    <property type="match status" value="1"/>
</dbReference>
<evidence type="ECO:0000256" key="1">
    <source>
        <dbReference type="ARBA" id="ARBA00007689"/>
    </source>
</evidence>
<proteinExistence type="inferred from homology"/>
<sequence>MKYMLLLHEPDTDWTAVPQEELDKALSAHGEFVQYLTDRGRPYYGEALRPSYTATTLRPKGDDVLVTDGPYVELKEHIGGFYVIEADTLDEAIEVAKRLPIGSGVEIRPIWGA</sequence>
<dbReference type="InterPro" id="IPR011008">
    <property type="entry name" value="Dimeric_a/b-barrel"/>
</dbReference>
<protein>
    <recommendedName>
        <fullName evidence="2">YCII-related domain-containing protein</fullName>
    </recommendedName>
</protein>
<feature type="domain" description="YCII-related" evidence="2">
    <location>
        <begin position="1"/>
        <end position="111"/>
    </location>
</feature>
<dbReference type="Pfam" id="PF03795">
    <property type="entry name" value="YCII"/>
    <property type="match status" value="1"/>
</dbReference>
<comment type="similarity">
    <text evidence="1">Belongs to the YciI family.</text>
</comment>
<accession>A0A0N9IGJ9</accession>
<gene>
    <name evidence="3" type="ORF">AOZ06_50375</name>
</gene>
<dbReference type="Gene3D" id="3.30.70.1060">
    <property type="entry name" value="Dimeric alpha+beta barrel"/>
    <property type="match status" value="1"/>
</dbReference>
<dbReference type="PANTHER" id="PTHR35174:SF3">
    <property type="entry name" value="BLL7171 PROTEIN"/>
    <property type="match status" value="1"/>
</dbReference>
<evidence type="ECO:0000259" key="2">
    <source>
        <dbReference type="Pfam" id="PF03795"/>
    </source>
</evidence>
<name>A0A0N9IGJ9_9PSEU</name>
<dbReference type="Proteomes" id="UP000063699">
    <property type="component" value="Chromosome"/>
</dbReference>
<dbReference type="SUPFAM" id="SSF54909">
    <property type="entry name" value="Dimeric alpha+beta barrel"/>
    <property type="match status" value="1"/>
</dbReference>
<dbReference type="STRING" id="860235.AOZ06_50375"/>
<dbReference type="OrthoDB" id="668782at2"/>
<dbReference type="AlphaFoldDB" id="A0A0N9IGJ9"/>
<dbReference type="InterPro" id="IPR005545">
    <property type="entry name" value="YCII"/>
</dbReference>
<dbReference type="EMBL" id="CP012752">
    <property type="protein sequence ID" value="ALG13997.1"/>
    <property type="molecule type" value="Genomic_DNA"/>
</dbReference>
<dbReference type="RefSeq" id="WP_054295870.1">
    <property type="nucleotide sequence ID" value="NZ_CP012752.1"/>
</dbReference>
<keyword evidence="4" id="KW-1185">Reference proteome</keyword>
<organism evidence="3 4">
    <name type="scientific">Kibdelosporangium phytohabitans</name>
    <dbReference type="NCBI Taxonomy" id="860235"/>
    <lineage>
        <taxon>Bacteria</taxon>
        <taxon>Bacillati</taxon>
        <taxon>Actinomycetota</taxon>
        <taxon>Actinomycetes</taxon>
        <taxon>Pseudonocardiales</taxon>
        <taxon>Pseudonocardiaceae</taxon>
        <taxon>Kibdelosporangium</taxon>
    </lineage>
</organism>
<dbReference type="KEGG" id="kphy:AOZ06_50375"/>
<evidence type="ECO:0000313" key="3">
    <source>
        <dbReference type="EMBL" id="ALG13997.1"/>
    </source>
</evidence>